<dbReference type="RefSeq" id="WP_079245375.1">
    <property type="nucleotide sequence ID" value="NZ_JARSYF010000020.1"/>
</dbReference>
<gene>
    <name evidence="1" type="ORF">B4918_10510</name>
</gene>
<dbReference type="Pfam" id="PF02525">
    <property type="entry name" value="Flavodoxin_2"/>
    <property type="match status" value="1"/>
</dbReference>
<dbReference type="AlphaFoldDB" id="A0A9W3TBR9"/>
<dbReference type="Proteomes" id="UP000191057">
    <property type="component" value="Chromosome"/>
</dbReference>
<dbReference type="InterPro" id="IPR003680">
    <property type="entry name" value="Flavodoxin_fold"/>
</dbReference>
<evidence type="ECO:0000313" key="2">
    <source>
        <dbReference type="Proteomes" id="UP000191057"/>
    </source>
</evidence>
<reference evidence="1 2" key="1">
    <citation type="submission" date="2017-03" db="EMBL/GenBank/DDBJ databases">
        <title>Complete genome sequence of Bacillus thuringiensis L-7601, a novel melanin producing strain.</title>
        <authorList>
            <person name="Cai J."/>
            <person name="Cao Z."/>
            <person name="Tan T."/>
        </authorList>
    </citation>
    <scope>NUCLEOTIDE SEQUENCE [LARGE SCALE GENOMIC DNA]</scope>
    <source>
        <strain evidence="1 2">L-7601</strain>
    </source>
</reference>
<sequence>MAKVLYIIANPKLVENSVSNRVGQAFLKVYRKAHANDKIKEINLYEEEFPIIDQDIMNAWDKMRRRGTASILEDNHAKHKI</sequence>
<accession>A0A9W3TBR9</accession>
<proteinExistence type="predicted"/>
<dbReference type="SUPFAM" id="SSF52218">
    <property type="entry name" value="Flavoproteins"/>
    <property type="match status" value="1"/>
</dbReference>
<evidence type="ECO:0000313" key="1">
    <source>
        <dbReference type="EMBL" id="AQY38406.1"/>
    </source>
</evidence>
<dbReference type="EMBL" id="CP020002">
    <property type="protein sequence ID" value="AQY38406.1"/>
    <property type="molecule type" value="Genomic_DNA"/>
</dbReference>
<name>A0A9W3TBR9_BACTU</name>
<dbReference type="InterPro" id="IPR029039">
    <property type="entry name" value="Flavoprotein-like_sf"/>
</dbReference>
<dbReference type="Gene3D" id="3.40.50.360">
    <property type="match status" value="1"/>
</dbReference>
<organism evidence="1 2">
    <name type="scientific">Bacillus thuringiensis</name>
    <dbReference type="NCBI Taxonomy" id="1428"/>
    <lineage>
        <taxon>Bacteria</taxon>
        <taxon>Bacillati</taxon>
        <taxon>Bacillota</taxon>
        <taxon>Bacilli</taxon>
        <taxon>Bacillales</taxon>
        <taxon>Bacillaceae</taxon>
        <taxon>Bacillus</taxon>
        <taxon>Bacillus cereus group</taxon>
    </lineage>
</organism>
<protein>
    <submittedName>
        <fullName evidence="1">Uncharacterized protein</fullName>
    </submittedName>
</protein>